<gene>
    <name evidence="1" type="ORF">E2C01_062652</name>
</gene>
<accession>A0A5B7H8G8</accession>
<keyword evidence="2" id="KW-1185">Reference proteome</keyword>
<dbReference type="Proteomes" id="UP000324222">
    <property type="component" value="Unassembled WGS sequence"/>
</dbReference>
<comment type="caution">
    <text evidence="1">The sequence shown here is derived from an EMBL/GenBank/DDBJ whole genome shotgun (WGS) entry which is preliminary data.</text>
</comment>
<name>A0A5B7H8G8_PORTR</name>
<protein>
    <submittedName>
        <fullName evidence="1">Uncharacterized protein</fullName>
    </submittedName>
</protein>
<organism evidence="1 2">
    <name type="scientific">Portunus trituberculatus</name>
    <name type="common">Swimming crab</name>
    <name type="synonym">Neptunus trituberculatus</name>
    <dbReference type="NCBI Taxonomy" id="210409"/>
    <lineage>
        <taxon>Eukaryota</taxon>
        <taxon>Metazoa</taxon>
        <taxon>Ecdysozoa</taxon>
        <taxon>Arthropoda</taxon>
        <taxon>Crustacea</taxon>
        <taxon>Multicrustacea</taxon>
        <taxon>Malacostraca</taxon>
        <taxon>Eumalacostraca</taxon>
        <taxon>Eucarida</taxon>
        <taxon>Decapoda</taxon>
        <taxon>Pleocyemata</taxon>
        <taxon>Brachyura</taxon>
        <taxon>Eubrachyura</taxon>
        <taxon>Portunoidea</taxon>
        <taxon>Portunidae</taxon>
        <taxon>Portuninae</taxon>
        <taxon>Portunus</taxon>
    </lineage>
</organism>
<evidence type="ECO:0000313" key="1">
    <source>
        <dbReference type="EMBL" id="MPC68450.1"/>
    </source>
</evidence>
<dbReference type="AlphaFoldDB" id="A0A5B7H8G8"/>
<proteinExistence type="predicted"/>
<dbReference type="EMBL" id="VSRR010027864">
    <property type="protein sequence ID" value="MPC68450.1"/>
    <property type="molecule type" value="Genomic_DNA"/>
</dbReference>
<reference evidence="1 2" key="1">
    <citation type="submission" date="2019-05" db="EMBL/GenBank/DDBJ databases">
        <title>Another draft genome of Portunus trituberculatus and its Hox gene families provides insights of decapod evolution.</title>
        <authorList>
            <person name="Jeong J.-H."/>
            <person name="Song I."/>
            <person name="Kim S."/>
            <person name="Choi T."/>
            <person name="Kim D."/>
            <person name="Ryu S."/>
            <person name="Kim W."/>
        </authorList>
    </citation>
    <scope>NUCLEOTIDE SEQUENCE [LARGE SCALE GENOMIC DNA]</scope>
    <source>
        <tissue evidence="1">Muscle</tissue>
    </source>
</reference>
<evidence type="ECO:0000313" key="2">
    <source>
        <dbReference type="Proteomes" id="UP000324222"/>
    </source>
</evidence>
<sequence>MLRTAEINNLYSLMTNIPQPSDRPASHPASRGAVDGLLTLTDLTGCEIPAVSTVRTLPRRL</sequence>